<dbReference type="Pfam" id="PF06041">
    <property type="entry name" value="DUF924"/>
    <property type="match status" value="1"/>
</dbReference>
<dbReference type="SUPFAM" id="SSF48452">
    <property type="entry name" value="TPR-like"/>
    <property type="match status" value="1"/>
</dbReference>
<accession>A0A1M4N0Z1</accession>
<name>A0A1M4N0Z1_9RHOB</name>
<proteinExistence type="predicted"/>
<evidence type="ECO:0000313" key="1">
    <source>
        <dbReference type="EMBL" id="SCM68473.1"/>
    </source>
</evidence>
<dbReference type="InterPro" id="IPR011990">
    <property type="entry name" value="TPR-like_helical_dom_sf"/>
</dbReference>
<dbReference type="Proteomes" id="UP000184085">
    <property type="component" value="Unassembled WGS sequence"/>
</dbReference>
<keyword evidence="2" id="KW-1185">Reference proteome</keyword>
<gene>
    <name evidence="1" type="ORF">KARMA_2692</name>
</gene>
<evidence type="ECO:0000313" key="2">
    <source>
        <dbReference type="Proteomes" id="UP000184085"/>
    </source>
</evidence>
<dbReference type="RefSeq" id="WP_072707093.1">
    <property type="nucleotide sequence ID" value="NZ_FMJB01000055.1"/>
</dbReference>
<evidence type="ECO:0008006" key="3">
    <source>
        <dbReference type="Google" id="ProtNLM"/>
    </source>
</evidence>
<dbReference type="Gene3D" id="1.20.58.320">
    <property type="entry name" value="TPR-like"/>
    <property type="match status" value="1"/>
</dbReference>
<reference evidence="2" key="1">
    <citation type="submission" date="2016-09" db="EMBL/GenBank/DDBJ databases">
        <authorList>
            <person name="Wibberg D."/>
        </authorList>
    </citation>
    <scope>NUCLEOTIDE SEQUENCE [LARGE SCALE GENOMIC DNA]</scope>
</reference>
<organism evidence="1 2">
    <name type="scientific">Donghicola eburneus</name>
    <dbReference type="NCBI Taxonomy" id="393278"/>
    <lineage>
        <taxon>Bacteria</taxon>
        <taxon>Pseudomonadati</taxon>
        <taxon>Pseudomonadota</taxon>
        <taxon>Alphaproteobacteria</taxon>
        <taxon>Rhodobacterales</taxon>
        <taxon>Roseobacteraceae</taxon>
        <taxon>Donghicola</taxon>
    </lineage>
</organism>
<dbReference type="Gene3D" id="1.25.40.10">
    <property type="entry name" value="Tetratricopeptide repeat domain"/>
    <property type="match status" value="1"/>
</dbReference>
<protein>
    <recommendedName>
        <fullName evidence="3">DUF924 domain-containing protein</fullName>
    </recommendedName>
</protein>
<dbReference type="EMBL" id="FMJB01000055">
    <property type="protein sequence ID" value="SCM68473.1"/>
    <property type="molecule type" value="Genomic_DNA"/>
</dbReference>
<dbReference type="InterPro" id="IPR010323">
    <property type="entry name" value="DUF924"/>
</dbReference>
<sequence>MTPQKVLEFWLDEVGPKGWYNSTEALDAEIRDKFFDIWTEAAEGAYGLWLTYPTGALGYIVLMDQLPRNMFRDDAQAFATDFPARAAAKVAIDHGWDLKIHEPARQFFYLPLMHSESLCDQDRCVRLMHERLPETGESNLLHAKVHREIIRKFGRFPYRNKALGRSSTAAEETFLAAGGYGEILRELQEKQQLEAVG</sequence>
<dbReference type="AlphaFoldDB" id="A0A1M4N0Z1"/>